<keyword evidence="1" id="KW-1133">Transmembrane helix</keyword>
<dbReference type="EMBL" id="POQS01000002">
    <property type="protein sequence ID" value="PND34829.1"/>
    <property type="molecule type" value="Genomic_DNA"/>
</dbReference>
<accession>A0A2N8KN02</accession>
<evidence type="ECO:0000313" key="2">
    <source>
        <dbReference type="EMBL" id="PND34829.1"/>
    </source>
</evidence>
<feature type="transmembrane region" description="Helical" evidence="1">
    <location>
        <begin position="20"/>
        <end position="37"/>
    </location>
</feature>
<reference evidence="2 3" key="1">
    <citation type="submission" date="2018-01" db="EMBL/GenBank/DDBJ databases">
        <title>The draft genome of an aniline degradation strain ANB-1.</title>
        <authorList>
            <person name="Zhang L."/>
            <person name="Jiang J."/>
        </authorList>
    </citation>
    <scope>NUCLEOTIDE SEQUENCE [LARGE SCALE GENOMIC DNA]</scope>
    <source>
        <strain evidence="2 3">ANB-1</strain>
    </source>
</reference>
<keyword evidence="3" id="KW-1185">Reference proteome</keyword>
<dbReference type="AlphaFoldDB" id="A0A2N8KN02"/>
<name>A0A2N8KN02_9BURK</name>
<sequence>MLRRLKEIDDARPGLPGEHLAVLALGAWLMLAGMRGRTPLRRVLYTLAGTALVGRAASGTGGIARVARILKRLG</sequence>
<evidence type="ECO:0000313" key="3">
    <source>
        <dbReference type="Proteomes" id="UP000235994"/>
    </source>
</evidence>
<evidence type="ECO:0000256" key="1">
    <source>
        <dbReference type="SAM" id="Phobius"/>
    </source>
</evidence>
<gene>
    <name evidence="2" type="ORF">C1I89_10995</name>
</gene>
<dbReference type="Proteomes" id="UP000235994">
    <property type="component" value="Unassembled WGS sequence"/>
</dbReference>
<keyword evidence="1" id="KW-0472">Membrane</keyword>
<comment type="caution">
    <text evidence="2">The sequence shown here is derived from an EMBL/GenBank/DDBJ whole genome shotgun (WGS) entry which is preliminary data.</text>
</comment>
<protein>
    <submittedName>
        <fullName evidence="2">Uncharacterized protein</fullName>
    </submittedName>
</protein>
<organism evidence="2 3">
    <name type="scientific">Achromobacter pulmonis</name>
    <dbReference type="NCBI Taxonomy" id="1389932"/>
    <lineage>
        <taxon>Bacteria</taxon>
        <taxon>Pseudomonadati</taxon>
        <taxon>Pseudomonadota</taxon>
        <taxon>Betaproteobacteria</taxon>
        <taxon>Burkholderiales</taxon>
        <taxon>Alcaligenaceae</taxon>
        <taxon>Achromobacter</taxon>
    </lineage>
</organism>
<proteinExistence type="predicted"/>
<keyword evidence="1" id="KW-0812">Transmembrane</keyword>